<evidence type="ECO:0000256" key="3">
    <source>
        <dbReference type="ARBA" id="ARBA00022490"/>
    </source>
</evidence>
<dbReference type="Pfam" id="PF14684">
    <property type="entry name" value="Tricorn_C1"/>
    <property type="match status" value="1"/>
</dbReference>
<gene>
    <name evidence="8" type="ORF">DF182_10790</name>
</gene>
<dbReference type="PROSITE" id="PS51257">
    <property type="entry name" value="PROKAR_LIPOPROTEIN"/>
    <property type="match status" value="1"/>
</dbReference>
<comment type="subcellular location">
    <subcellularLocation>
        <location evidence="1">Cytoplasm</location>
    </subcellularLocation>
</comment>
<keyword evidence="3" id="KW-0963">Cytoplasm</keyword>
<dbReference type="Pfam" id="PF03572">
    <property type="entry name" value="Peptidase_S41"/>
    <property type="match status" value="1"/>
</dbReference>
<keyword evidence="6" id="KW-0720">Serine protease</keyword>
<dbReference type="SMART" id="SM00245">
    <property type="entry name" value="TSPc"/>
    <property type="match status" value="1"/>
</dbReference>
<evidence type="ECO:0000313" key="9">
    <source>
        <dbReference type="Proteomes" id="UP000253410"/>
    </source>
</evidence>
<evidence type="ECO:0000256" key="1">
    <source>
        <dbReference type="ARBA" id="ARBA00004496"/>
    </source>
</evidence>
<dbReference type="EMBL" id="QFFJ01000001">
    <property type="protein sequence ID" value="RBL93029.1"/>
    <property type="molecule type" value="Genomic_DNA"/>
</dbReference>
<dbReference type="InterPro" id="IPR005151">
    <property type="entry name" value="Tail-specific_protease"/>
</dbReference>
<dbReference type="GO" id="GO:0005737">
    <property type="term" value="C:cytoplasm"/>
    <property type="evidence" value="ECO:0007669"/>
    <property type="project" value="UniProtKB-SubCell"/>
</dbReference>
<dbReference type="OrthoDB" id="5480566at2"/>
<dbReference type="InterPro" id="IPR029045">
    <property type="entry name" value="ClpP/crotonase-like_dom_sf"/>
</dbReference>
<organism evidence="8 9">
    <name type="scientific">Chitinophaga flava</name>
    <dbReference type="NCBI Taxonomy" id="2259036"/>
    <lineage>
        <taxon>Bacteria</taxon>
        <taxon>Pseudomonadati</taxon>
        <taxon>Bacteroidota</taxon>
        <taxon>Chitinophagia</taxon>
        <taxon>Chitinophagales</taxon>
        <taxon>Chitinophagaceae</taxon>
        <taxon>Chitinophaga</taxon>
    </lineage>
</organism>
<evidence type="ECO:0000313" key="8">
    <source>
        <dbReference type="EMBL" id="RBL93029.1"/>
    </source>
</evidence>
<evidence type="ECO:0000256" key="6">
    <source>
        <dbReference type="ARBA" id="ARBA00022825"/>
    </source>
</evidence>
<evidence type="ECO:0000256" key="2">
    <source>
        <dbReference type="ARBA" id="ARBA00008524"/>
    </source>
</evidence>
<dbReference type="GO" id="GO:0006508">
    <property type="term" value="P:proteolysis"/>
    <property type="evidence" value="ECO:0007669"/>
    <property type="project" value="UniProtKB-KW"/>
</dbReference>
<name>A0A365Y3A1_9BACT</name>
<keyword evidence="5" id="KW-0378">Hydrolase</keyword>
<keyword evidence="9" id="KW-1185">Reference proteome</keyword>
<feature type="domain" description="Tail specific protease" evidence="7">
    <location>
        <begin position="152"/>
        <end position="368"/>
    </location>
</feature>
<dbReference type="PANTHER" id="PTHR43253">
    <property type="entry name" value="TRICORN PROTEASE HOMOLOG 2-RELATED"/>
    <property type="match status" value="1"/>
</dbReference>
<accession>A0A365Y3A1</accession>
<comment type="similarity">
    <text evidence="2">Belongs to the peptidase S41B family.</text>
</comment>
<keyword evidence="4" id="KW-0645">Protease</keyword>
<comment type="caution">
    <text evidence="8">The sequence shown here is derived from an EMBL/GenBank/DDBJ whole genome shotgun (WGS) entry which is preliminary data.</text>
</comment>
<dbReference type="SUPFAM" id="SSF52096">
    <property type="entry name" value="ClpP/crotonase"/>
    <property type="match status" value="1"/>
</dbReference>
<dbReference type="PANTHER" id="PTHR43253:SF1">
    <property type="entry name" value="TRICORN PROTEASE HOMOLOG 2-RELATED"/>
    <property type="match status" value="1"/>
</dbReference>
<proteinExistence type="inferred from homology"/>
<reference evidence="8 9" key="1">
    <citation type="submission" date="2018-05" db="EMBL/GenBank/DDBJ databases">
        <title>Chitinophaga sp. K3CV102501T nov., isolated from isolated from a monsoon evergreen broad-leaved forest soil.</title>
        <authorList>
            <person name="Lv Y."/>
        </authorList>
    </citation>
    <scope>NUCLEOTIDE SEQUENCE [LARGE SCALE GENOMIC DNA]</scope>
    <source>
        <strain evidence="8 9">GDMCC 1.1325</strain>
    </source>
</reference>
<dbReference type="GO" id="GO:0008236">
    <property type="term" value="F:serine-type peptidase activity"/>
    <property type="evidence" value="ECO:0007669"/>
    <property type="project" value="UniProtKB-KW"/>
</dbReference>
<dbReference type="Gene3D" id="3.30.750.44">
    <property type="match status" value="1"/>
</dbReference>
<dbReference type="InterPro" id="IPR012393">
    <property type="entry name" value="Tricorn_protease"/>
</dbReference>
<evidence type="ECO:0000256" key="5">
    <source>
        <dbReference type="ARBA" id="ARBA00022801"/>
    </source>
</evidence>
<dbReference type="InterPro" id="IPR028204">
    <property type="entry name" value="Tricorn_C1"/>
</dbReference>
<dbReference type="CDD" id="cd07562">
    <property type="entry name" value="Peptidase_S41_TRI"/>
    <property type="match status" value="1"/>
</dbReference>
<dbReference type="Gene3D" id="3.90.226.10">
    <property type="entry name" value="2-enoyl-CoA Hydratase, Chain A, domain 1"/>
    <property type="match status" value="1"/>
</dbReference>
<dbReference type="Proteomes" id="UP000253410">
    <property type="component" value="Unassembled WGS sequence"/>
</dbReference>
<protein>
    <recommendedName>
        <fullName evidence="7">Tail specific protease domain-containing protein</fullName>
    </recommendedName>
</protein>
<sequence length="390" mass="43696">MKSLIHFIIPLAILATMASCRKELPQLNDPQNYVSANFNEVFDAFWTGMNNNYVFWDIDTVNWDGVYGTYKPLFAQLNVNDSNDVRKAYTYFKQMTAGLVDSHYTLTFADTWLADSAAVNPAFLRKRGSPGFHAPIDIRYFYYTLPANYLNAGQRGFTNTADGKQYVAVSGTINQNILYFFFSDFQLKTLFNTDTANGFKTVEQYFFKNLASRTDLKGIIIDVRGNKGGELEDLDFLLGKMITRPLFFGYTRSKMGNGRLDYSPWAPAYVKPQTDSKAITIPIVVLADAWSVSMAEITTMAVKALPNGHFVGERTWGANGPLTGNVFFNGGQFTTGWLTQVYTSSLMFKYKDGNIYEGKGFPPDLTVPYDSTSLNAGRDPQLEAAVSLIH</sequence>
<evidence type="ECO:0000259" key="7">
    <source>
        <dbReference type="SMART" id="SM00245"/>
    </source>
</evidence>
<dbReference type="RefSeq" id="WP_113615624.1">
    <property type="nucleotide sequence ID" value="NZ_QFFJ01000001.1"/>
</dbReference>
<dbReference type="AlphaFoldDB" id="A0A365Y3A1"/>
<evidence type="ECO:0000256" key="4">
    <source>
        <dbReference type="ARBA" id="ARBA00022670"/>
    </source>
</evidence>